<evidence type="ECO:0000256" key="9">
    <source>
        <dbReference type="RuleBase" id="RU003355"/>
    </source>
</evidence>
<keyword evidence="14" id="KW-1185">Reference proteome</keyword>
<feature type="chain" id="PRO_5046699681" evidence="11">
    <location>
        <begin position="29"/>
        <end position="1433"/>
    </location>
</feature>
<keyword evidence="6 8" id="KW-0378">Hydrolase</keyword>
<dbReference type="Pfam" id="PF00395">
    <property type="entry name" value="SLH"/>
    <property type="match status" value="3"/>
</dbReference>
<reference evidence="13 14" key="1">
    <citation type="submission" date="2021-03" db="EMBL/GenBank/DDBJ databases">
        <title>Paenibacillus artemisicola MWE-103 whole genome sequence.</title>
        <authorList>
            <person name="Ham Y.J."/>
        </authorList>
    </citation>
    <scope>NUCLEOTIDE SEQUENCE [LARGE SCALE GENOMIC DNA]</scope>
    <source>
        <strain evidence="13 14">MWE-103</strain>
    </source>
</reference>
<keyword evidence="4 8" id="KW-0645">Protease</keyword>
<dbReference type="EMBL" id="JAGGDJ010000034">
    <property type="protein sequence ID" value="MBO7747495.1"/>
    <property type="molecule type" value="Genomic_DNA"/>
</dbReference>
<evidence type="ECO:0000256" key="11">
    <source>
        <dbReference type="SAM" id="SignalP"/>
    </source>
</evidence>
<dbReference type="PRINTS" id="PR00723">
    <property type="entry name" value="SUBTILISIN"/>
</dbReference>
<dbReference type="InterPro" id="IPR000209">
    <property type="entry name" value="Peptidase_S8/S53_dom"/>
</dbReference>
<keyword evidence="7 8" id="KW-0720">Serine protease</keyword>
<dbReference type="PROSITE" id="PS51892">
    <property type="entry name" value="SUBTILASE"/>
    <property type="match status" value="1"/>
</dbReference>
<dbReference type="RefSeq" id="WP_208850187.1">
    <property type="nucleotide sequence ID" value="NZ_JAGGDJ010000034.1"/>
</dbReference>
<dbReference type="SUPFAM" id="SSF52025">
    <property type="entry name" value="PA domain"/>
    <property type="match status" value="1"/>
</dbReference>
<dbReference type="PANTHER" id="PTHR43806:SF65">
    <property type="entry name" value="SERINE PROTEASE APRX"/>
    <property type="match status" value="1"/>
</dbReference>
<dbReference type="Pfam" id="PF02225">
    <property type="entry name" value="PA"/>
    <property type="match status" value="1"/>
</dbReference>
<dbReference type="InterPro" id="IPR050131">
    <property type="entry name" value="Peptidase_S8_subtilisin-like"/>
</dbReference>
<dbReference type="Pfam" id="PF00082">
    <property type="entry name" value="Peptidase_S8"/>
    <property type="match status" value="1"/>
</dbReference>
<feature type="domain" description="SLH" evidence="12">
    <location>
        <begin position="1370"/>
        <end position="1433"/>
    </location>
</feature>
<evidence type="ECO:0000256" key="8">
    <source>
        <dbReference type="PROSITE-ProRule" id="PRU01240"/>
    </source>
</evidence>
<evidence type="ECO:0000256" key="2">
    <source>
        <dbReference type="ARBA" id="ARBA00022512"/>
    </source>
</evidence>
<dbReference type="InterPro" id="IPR046450">
    <property type="entry name" value="PA_dom_sf"/>
</dbReference>
<evidence type="ECO:0000256" key="5">
    <source>
        <dbReference type="ARBA" id="ARBA00022729"/>
    </source>
</evidence>
<protein>
    <submittedName>
        <fullName evidence="13">S8 family serine peptidase</fullName>
    </submittedName>
</protein>
<comment type="caution">
    <text evidence="13">The sequence shown here is derived from an EMBL/GenBank/DDBJ whole genome shotgun (WGS) entry which is preliminary data.</text>
</comment>
<evidence type="ECO:0000256" key="6">
    <source>
        <dbReference type="ARBA" id="ARBA00022801"/>
    </source>
</evidence>
<evidence type="ECO:0000256" key="7">
    <source>
        <dbReference type="ARBA" id="ARBA00022825"/>
    </source>
</evidence>
<evidence type="ECO:0000313" key="13">
    <source>
        <dbReference type="EMBL" id="MBO7747495.1"/>
    </source>
</evidence>
<feature type="compositionally biased region" description="Gly residues" evidence="10">
    <location>
        <begin position="975"/>
        <end position="1025"/>
    </location>
</feature>
<evidence type="ECO:0000313" key="14">
    <source>
        <dbReference type="Proteomes" id="UP000670947"/>
    </source>
</evidence>
<dbReference type="InterPro" id="IPR036852">
    <property type="entry name" value="Peptidase_S8/S53_dom_sf"/>
</dbReference>
<dbReference type="PROSITE" id="PS51272">
    <property type="entry name" value="SLH"/>
    <property type="match status" value="3"/>
</dbReference>
<evidence type="ECO:0000256" key="4">
    <source>
        <dbReference type="ARBA" id="ARBA00022670"/>
    </source>
</evidence>
<feature type="region of interest" description="Disordered" evidence="10">
    <location>
        <begin position="969"/>
        <end position="1031"/>
    </location>
</feature>
<dbReference type="Proteomes" id="UP000670947">
    <property type="component" value="Unassembled WGS sequence"/>
</dbReference>
<comment type="similarity">
    <text evidence="1 8 9">Belongs to the peptidase S8 family.</text>
</comment>
<feature type="domain" description="SLH" evidence="12">
    <location>
        <begin position="1310"/>
        <end position="1368"/>
    </location>
</feature>
<name>A0ABS3WGT5_9BACL</name>
<dbReference type="PROSITE" id="PS00136">
    <property type="entry name" value="SUBTILASE_ASP"/>
    <property type="match status" value="1"/>
</dbReference>
<dbReference type="InterPro" id="IPR023827">
    <property type="entry name" value="Peptidase_S8_Asp-AS"/>
</dbReference>
<dbReference type="InterPro" id="IPR001119">
    <property type="entry name" value="SLH_dom"/>
</dbReference>
<proteinExistence type="inferred from homology"/>
<dbReference type="PROSITE" id="PS00138">
    <property type="entry name" value="SUBTILASE_SER"/>
    <property type="match status" value="1"/>
</dbReference>
<sequence>MKNVLLKKSAVLTAAALLLLNVPAHVLAADNEAAANAMNGMPKLDYKQLKAALAKASSAETASAPILSPNLDTKSTGSVNVIVRFSKEPVAVGRYAAQSRRQAFSAQTATQAIQQEQAAFVSASKAKGVSLKVNRKFNTVLNGMEITVRADQLPTLAKLPGVVGISENLTYYPLAADGGGAAVAADPVYEDAPLKQIGVDKAWAEGYTGKDMKVAVLDTGVDYMHPDLNIAGGYDSFYQDEDPYEEPPLTPMQDPLGLGFEGTQHGTHVSGTIAGRARNAAAPQVQKGVAYEADLYVYKVLGRASNGLVSGSSATIIDGLERAVQAGVDVINMSLGADENKNPNSPDSIAVNNAVLAGVTVVVANGNAATQGPYYYSMGTPSAAQLAFSVGAATSPSGIPIYSASVAHQISGDAPSAAKPLKLAEWKTGQEDFEALFGTDPIEAAYVGLGKDADYKNVNVTGKIAFVSRGDITFVDKVANAKKHGALAVIMFNGNSKVVGGATVPDLTEDQAGRNGLIGLDSGPGPDNIPTFDMAGVEGRAIARQLTSGAGKTLSFTFEAIRKLVNEGDRMADFSSRGPNSDGNFGIKPDLVGPGVNIYSTWPMYGKVNPGADYSQAYMRESGTSMATPHVAGLALLVKEAHRDWSPLDIRAALDNTSEGIRDESGTRYDVYSQGAGRANVASAIATPALLKSMDPITIYDSYMNATQMASEAGSVSFGLIDAGSQAVSKPLELENKSNEALTYKASVEMHPQVTSDPDPLRAVPTPDVSKIGMTLEGLSDDGTLTVAPGGDADFTLTADAQADAADGVYEGEVVLESEGLPTLHLPFVLHVGEDSDPTEWGVTDMKASDAIAAPDHPIDVTAKLNAKDIQQILLVAMPLDPNGAVCLVSSMYDEELATIPTGPIKFEQIDGSCIDIDDPQLDDEGNYILGQLDGLYELELFAQHIDKNTGQADYDHMQVAYTTVKFSKTNIGTPGDGDPGDGDPGNGDPGNGNPGNGNPGNGNPGNGNPGTGGPGGLPGGGNGGETPPASAIVPTVVEQGQTAIAAETSTALQGDRLIATVTDEALQRAIAAAKQAPAAITLAAADKNAAEAQLQLTPAQVDLLRKAPANSSIVFTWNESSSVAFPLSALAGASEGAGLNVRVAKNATAKATFRAAYPEAELLGDAYAFEAEFVLNGKTVPAAFKPEQSFKRSFAIAQSADTATAGVLYEEDGNVSPVAATFKTAAGSTIVTIDRPGLSTYVAAKRRVAFTDIGTSWAKDDIQTLADRFLLNGTTASKFEPKANVTRAQFASMLVRGLGLRKTSEPAPFGDVTPKDWFAQDVAAAYAAGLVEGADGQFRPNARISRQDLTVMLARAAELLRLTKPSGTHKPYADAAQISAYAQSSVQTVSELGLMEGYETKGGTAFDPRGATSREAVAKVLRGLLQAAGLIQ</sequence>
<feature type="active site" description="Charge relay system" evidence="8">
    <location>
        <position position="625"/>
    </location>
</feature>
<dbReference type="InterPro" id="IPR023828">
    <property type="entry name" value="Peptidase_S8_Ser-AS"/>
</dbReference>
<dbReference type="Gene3D" id="3.50.30.30">
    <property type="match status" value="1"/>
</dbReference>
<feature type="active site" description="Charge relay system" evidence="8">
    <location>
        <position position="265"/>
    </location>
</feature>
<organism evidence="13 14">
    <name type="scientific">Paenibacillus artemisiicola</name>
    <dbReference type="NCBI Taxonomy" id="1172618"/>
    <lineage>
        <taxon>Bacteria</taxon>
        <taxon>Bacillati</taxon>
        <taxon>Bacillota</taxon>
        <taxon>Bacilli</taxon>
        <taxon>Bacillales</taxon>
        <taxon>Paenibacillaceae</taxon>
        <taxon>Paenibacillus</taxon>
    </lineage>
</organism>
<accession>A0ABS3WGT5</accession>
<dbReference type="PROSITE" id="PS00137">
    <property type="entry name" value="SUBTILASE_HIS"/>
    <property type="match status" value="1"/>
</dbReference>
<gene>
    <name evidence="13" type="ORF">I8J29_25230</name>
</gene>
<dbReference type="PANTHER" id="PTHR43806">
    <property type="entry name" value="PEPTIDASE S8"/>
    <property type="match status" value="1"/>
</dbReference>
<dbReference type="InterPro" id="IPR003137">
    <property type="entry name" value="PA_domain"/>
</dbReference>
<dbReference type="InterPro" id="IPR015500">
    <property type="entry name" value="Peptidase_S8_subtilisin-rel"/>
</dbReference>
<evidence type="ECO:0000259" key="12">
    <source>
        <dbReference type="PROSITE" id="PS51272"/>
    </source>
</evidence>
<evidence type="ECO:0000256" key="1">
    <source>
        <dbReference type="ARBA" id="ARBA00011073"/>
    </source>
</evidence>
<feature type="domain" description="SLH" evidence="12">
    <location>
        <begin position="1246"/>
        <end position="1309"/>
    </location>
</feature>
<dbReference type="Gene3D" id="3.40.50.200">
    <property type="entry name" value="Peptidase S8/S53 domain"/>
    <property type="match status" value="2"/>
</dbReference>
<dbReference type="SUPFAM" id="SSF52743">
    <property type="entry name" value="Subtilisin-like"/>
    <property type="match status" value="1"/>
</dbReference>
<dbReference type="InterPro" id="IPR034213">
    <property type="entry name" value="S8_Vpr-like"/>
</dbReference>
<evidence type="ECO:0000256" key="3">
    <source>
        <dbReference type="ARBA" id="ARBA00022525"/>
    </source>
</evidence>
<keyword evidence="5 11" id="KW-0732">Signal</keyword>
<keyword evidence="2" id="KW-0134">Cell wall</keyword>
<dbReference type="CDD" id="cd07474">
    <property type="entry name" value="Peptidases_S8_subtilisin_Vpr-like"/>
    <property type="match status" value="1"/>
</dbReference>
<evidence type="ECO:0000256" key="10">
    <source>
        <dbReference type="SAM" id="MobiDB-lite"/>
    </source>
</evidence>
<feature type="signal peptide" evidence="11">
    <location>
        <begin position="1"/>
        <end position="28"/>
    </location>
</feature>
<feature type="active site" description="Charge relay system" evidence="8">
    <location>
        <position position="218"/>
    </location>
</feature>
<dbReference type="InterPro" id="IPR022398">
    <property type="entry name" value="Peptidase_S8_His-AS"/>
</dbReference>
<keyword evidence="3" id="KW-0964">Secreted</keyword>